<accession>A0ABQ1WKT6</accession>
<sequence>MTENWDNFPTNIDESLGPIARKPFNFPYTRFEVWHEGACIKSGPSNNTIQANIIDNQLHVSIHDSNVNEVIKMDFSFGEISTINNRVLWSKDIMNVSGRTETFNPDLSSLFYQKGRLAKVTFTIHDPNLLVEFYQ</sequence>
<protein>
    <recommendedName>
        <fullName evidence="3">SHSP domain-containing protein</fullName>
    </recommendedName>
</protein>
<reference evidence="2" key="1">
    <citation type="journal article" date="2019" name="Int. J. Syst. Evol. Microbiol.">
        <title>The Global Catalogue of Microorganisms (GCM) 10K type strain sequencing project: providing services to taxonomists for standard genome sequencing and annotation.</title>
        <authorList>
            <consortium name="The Broad Institute Genomics Platform"/>
            <consortium name="The Broad Institute Genome Sequencing Center for Infectious Disease"/>
            <person name="Wu L."/>
            <person name="Ma J."/>
        </authorList>
    </citation>
    <scope>NUCLEOTIDE SEQUENCE [LARGE SCALE GENOMIC DNA]</scope>
    <source>
        <strain evidence="2">CGMCC 1.12990</strain>
    </source>
</reference>
<proteinExistence type="predicted"/>
<dbReference type="Proteomes" id="UP000601361">
    <property type="component" value="Unassembled WGS sequence"/>
</dbReference>
<evidence type="ECO:0000313" key="1">
    <source>
        <dbReference type="EMBL" id="GGG35476.1"/>
    </source>
</evidence>
<name>A0ABQ1WKT6_9BACT</name>
<dbReference type="RefSeq" id="WP_188556681.1">
    <property type="nucleotide sequence ID" value="NZ_BMGS01000002.1"/>
</dbReference>
<gene>
    <name evidence="1" type="ORF">GCM10011378_09680</name>
</gene>
<evidence type="ECO:0008006" key="3">
    <source>
        <dbReference type="Google" id="ProtNLM"/>
    </source>
</evidence>
<dbReference type="EMBL" id="BMGS01000002">
    <property type="protein sequence ID" value="GGG35476.1"/>
    <property type="molecule type" value="Genomic_DNA"/>
</dbReference>
<organism evidence="1 2">
    <name type="scientific">Hymenobacter glacieicola</name>
    <dbReference type="NCBI Taxonomy" id="1562124"/>
    <lineage>
        <taxon>Bacteria</taxon>
        <taxon>Pseudomonadati</taxon>
        <taxon>Bacteroidota</taxon>
        <taxon>Cytophagia</taxon>
        <taxon>Cytophagales</taxon>
        <taxon>Hymenobacteraceae</taxon>
        <taxon>Hymenobacter</taxon>
    </lineage>
</organism>
<evidence type="ECO:0000313" key="2">
    <source>
        <dbReference type="Proteomes" id="UP000601361"/>
    </source>
</evidence>
<keyword evidence="2" id="KW-1185">Reference proteome</keyword>
<comment type="caution">
    <text evidence="1">The sequence shown here is derived from an EMBL/GenBank/DDBJ whole genome shotgun (WGS) entry which is preliminary data.</text>
</comment>